<dbReference type="PANTHER" id="PTHR33434:SF4">
    <property type="entry name" value="PHOSPHATASE PROTEIN"/>
    <property type="match status" value="1"/>
</dbReference>
<dbReference type="Pfam" id="PF02734">
    <property type="entry name" value="Dak2"/>
    <property type="match status" value="1"/>
</dbReference>
<name>A0A0U9HH27_9FIRM</name>
<organism evidence="2">
    <name type="scientific">Tepidanaerobacter syntrophicus</name>
    <dbReference type="NCBI Taxonomy" id="224999"/>
    <lineage>
        <taxon>Bacteria</taxon>
        <taxon>Bacillati</taxon>
        <taxon>Bacillota</taxon>
        <taxon>Clostridia</taxon>
        <taxon>Thermosediminibacterales</taxon>
        <taxon>Tepidanaerobacteraceae</taxon>
        <taxon>Tepidanaerobacter</taxon>
    </lineage>
</organism>
<dbReference type="PANTHER" id="PTHR33434">
    <property type="entry name" value="DEGV DOMAIN-CONTAINING PROTEIN DR_1986-RELATED"/>
    <property type="match status" value="1"/>
</dbReference>
<protein>
    <recommendedName>
        <fullName evidence="1">DhaL domain-containing protein</fullName>
    </recommendedName>
</protein>
<dbReference type="InterPro" id="IPR033470">
    <property type="entry name" value="FakA-like_C"/>
</dbReference>
<dbReference type="AlphaFoldDB" id="A0A0U9HH27"/>
<dbReference type="RefSeq" id="WP_059033842.1">
    <property type="nucleotide sequence ID" value="NZ_DF977003.1"/>
</dbReference>
<dbReference type="Gene3D" id="1.25.40.340">
    <property type="match status" value="1"/>
</dbReference>
<dbReference type="PROSITE" id="PS51480">
    <property type="entry name" value="DHAL"/>
    <property type="match status" value="1"/>
</dbReference>
<dbReference type="STRING" id="224999.GCA_001485475_02117"/>
<dbReference type="InterPro" id="IPR036117">
    <property type="entry name" value="DhaL_dom_sf"/>
</dbReference>
<evidence type="ECO:0000313" key="2">
    <source>
        <dbReference type="EMBL" id="GAQ26078.1"/>
    </source>
</evidence>
<evidence type="ECO:0000313" key="3">
    <source>
        <dbReference type="Proteomes" id="UP000062160"/>
    </source>
</evidence>
<dbReference type="SUPFAM" id="SSF101473">
    <property type="entry name" value="DhaL-like"/>
    <property type="match status" value="1"/>
</dbReference>
<keyword evidence="3" id="KW-1185">Reference proteome</keyword>
<dbReference type="OrthoDB" id="9760324at2"/>
<dbReference type="SMART" id="SM01121">
    <property type="entry name" value="Dak1_2"/>
    <property type="match status" value="1"/>
</dbReference>
<dbReference type="SMART" id="SM01120">
    <property type="entry name" value="Dak2"/>
    <property type="match status" value="1"/>
</dbReference>
<accession>A0A0U9HH27</accession>
<sequence length="555" mass="61254">MAIKKIDGNLLRKAIINAAFVLRQNKKNVDALNVFPVPDGDTGTNMSLTMDQAVRELEKVSSNDLKKIADALAWGSLMGGRGNSGVILSQLFRGFAQGIPSNKKSITPYELATAYKNGVDAAYRAVMRPVEGTILTVARETADKMIMEARRYEDLETVLENTIKYGEKVLEKTPDMLKVLKEANVVDAGGKGLIFLMKGFLEAIKNPNLDVASLKEKNYESSYKTAYESEKIPQEIKYIYCTELLITGKEIDINSLKQELDGIGDSMIVTGMGDLVKIHIHTNNPDRVLNAALKRGELSKIKIDNMKIQHNEIINNEVVEENKADIKISENKEMTSKKKVGVIAVSQGKGLNEIFKSMGADIIEGGQSMNPSTEDILSAIENSSYEDVIILPNNKNIILTAQQAKSISTKNVYVVPTKSIPQGIAALLAFNPDFSVQENISNMERNIQNVISGEVTYAVRDTSWDGIKIKKGDIIGIKEDDIVVIGDNKEKVLLDLVDKMAEGAIGGIITIYYGDDVSEDSVKEAVEALTEKYKDFDVEYYFGGQSLYYYIVSLE</sequence>
<dbReference type="InterPro" id="IPR019986">
    <property type="entry name" value="YloV-like"/>
</dbReference>
<dbReference type="GO" id="GO:0006071">
    <property type="term" value="P:glycerol metabolic process"/>
    <property type="evidence" value="ECO:0007669"/>
    <property type="project" value="InterPro"/>
</dbReference>
<dbReference type="GO" id="GO:0004371">
    <property type="term" value="F:glycerone kinase activity"/>
    <property type="evidence" value="ECO:0007669"/>
    <property type="project" value="InterPro"/>
</dbReference>
<dbReference type="InterPro" id="IPR004007">
    <property type="entry name" value="DhaL_dom"/>
</dbReference>
<evidence type="ECO:0000259" key="1">
    <source>
        <dbReference type="PROSITE" id="PS51480"/>
    </source>
</evidence>
<dbReference type="EMBL" id="DF977003">
    <property type="protein sequence ID" value="GAQ26078.1"/>
    <property type="molecule type" value="Genomic_DNA"/>
</dbReference>
<dbReference type="Proteomes" id="UP000062160">
    <property type="component" value="Unassembled WGS sequence"/>
</dbReference>
<reference evidence="2" key="1">
    <citation type="journal article" date="2016" name="Genome Announc.">
        <title>Draft Genome Sequence of the Syntrophic Lactate-Degrading Bacterium Tepidanaerobacter syntrophicus JLT.</title>
        <authorList>
            <person name="Matsuura N."/>
            <person name="Ohashi A."/>
            <person name="Tourlousse D.M."/>
            <person name="Sekiguchi Y."/>
        </authorList>
    </citation>
    <scope>NUCLEOTIDE SEQUENCE [LARGE SCALE GENOMIC DNA]</scope>
    <source>
        <strain evidence="2">JL</strain>
    </source>
</reference>
<dbReference type="InterPro" id="IPR048394">
    <property type="entry name" value="FakA-like_M"/>
</dbReference>
<dbReference type="InterPro" id="IPR050270">
    <property type="entry name" value="DegV_domain_contain"/>
</dbReference>
<proteinExistence type="predicted"/>
<dbReference type="Pfam" id="PF13684">
    <property type="entry name" value="FakA-like_C"/>
    <property type="match status" value="1"/>
</dbReference>
<feature type="domain" description="DhaL" evidence="1">
    <location>
        <begin position="9"/>
        <end position="202"/>
    </location>
</feature>
<dbReference type="NCBIfam" id="TIGR03599">
    <property type="entry name" value="YloV"/>
    <property type="match status" value="1"/>
</dbReference>
<dbReference type="Pfam" id="PF21645">
    <property type="entry name" value="FakA-like_M"/>
    <property type="match status" value="1"/>
</dbReference>
<gene>
    <name evidence="2" type="ORF">TSYNT_9334</name>
</gene>